<evidence type="ECO:0000313" key="1">
    <source>
        <dbReference type="EMBL" id="MFC3151455.1"/>
    </source>
</evidence>
<dbReference type="SUPFAM" id="SSF56281">
    <property type="entry name" value="Metallo-hydrolase/oxidoreductase"/>
    <property type="match status" value="1"/>
</dbReference>
<evidence type="ECO:0000313" key="2">
    <source>
        <dbReference type="Proteomes" id="UP001595476"/>
    </source>
</evidence>
<name>A0ABV7HC48_9GAMM</name>
<dbReference type="PANTHER" id="PTHR33835">
    <property type="entry name" value="YALI0C07656P"/>
    <property type="match status" value="1"/>
</dbReference>
<dbReference type="InterPro" id="IPR036866">
    <property type="entry name" value="RibonucZ/Hydroxyglut_hydro"/>
</dbReference>
<keyword evidence="2" id="KW-1185">Reference proteome</keyword>
<dbReference type="PANTHER" id="PTHR33835:SF1">
    <property type="entry name" value="METALLO-BETA-LACTAMASE DOMAIN-CONTAINING PROTEIN"/>
    <property type="match status" value="1"/>
</dbReference>
<reference evidence="2" key="1">
    <citation type="journal article" date="2019" name="Int. J. Syst. Evol. Microbiol.">
        <title>The Global Catalogue of Microorganisms (GCM) 10K type strain sequencing project: providing services to taxonomists for standard genome sequencing and annotation.</title>
        <authorList>
            <consortium name="The Broad Institute Genomics Platform"/>
            <consortium name="The Broad Institute Genome Sequencing Center for Infectious Disease"/>
            <person name="Wu L."/>
            <person name="Ma J."/>
        </authorList>
    </citation>
    <scope>NUCLEOTIDE SEQUENCE [LARGE SCALE GENOMIC DNA]</scope>
    <source>
        <strain evidence="2">KCTC 52438</strain>
    </source>
</reference>
<dbReference type="Pfam" id="PF14234">
    <property type="entry name" value="DUF4336"/>
    <property type="match status" value="1"/>
</dbReference>
<comment type="caution">
    <text evidence="1">The sequence shown here is derived from an EMBL/GenBank/DDBJ whole genome shotgun (WGS) entry which is preliminary data.</text>
</comment>
<proteinExistence type="predicted"/>
<gene>
    <name evidence="1" type="ORF">ACFOEK_10495</name>
</gene>
<dbReference type="Proteomes" id="UP001595476">
    <property type="component" value="Unassembled WGS sequence"/>
</dbReference>
<protein>
    <submittedName>
        <fullName evidence="1">DUF4336 domain-containing protein</fullName>
    </submittedName>
</protein>
<dbReference type="EMBL" id="JBHRSZ010000004">
    <property type="protein sequence ID" value="MFC3151455.1"/>
    <property type="molecule type" value="Genomic_DNA"/>
</dbReference>
<organism evidence="1 2">
    <name type="scientific">Litoribrevibacter euphylliae</name>
    <dbReference type="NCBI Taxonomy" id="1834034"/>
    <lineage>
        <taxon>Bacteria</taxon>
        <taxon>Pseudomonadati</taxon>
        <taxon>Pseudomonadota</taxon>
        <taxon>Gammaproteobacteria</taxon>
        <taxon>Oceanospirillales</taxon>
        <taxon>Oceanospirillaceae</taxon>
        <taxon>Litoribrevibacter</taxon>
    </lineage>
</organism>
<sequence>MQKLNESLWVFEGSNVSFFTMPFSTRMVVVQLADGKLWVHSPIKLTDALLQEIQQLGEVGYLIAPNHLHHLFIDQWQKAFPDALTYGTEEVAKKRSDLKFDGVLDSSQTENLPWHKELDQLLFTGSRAMEECVFFHKASNTLIVTDLVENFRPDFFKPWQRVIAKGVGILHPNGKMPIDWRLSFLFSKAEARQHIQTILSWKPETLIMAHGVIVEENASEFLKRSFAWLTPIL</sequence>
<dbReference type="RefSeq" id="WP_386720244.1">
    <property type="nucleotide sequence ID" value="NZ_JBHRSZ010000004.1"/>
</dbReference>
<dbReference type="InterPro" id="IPR025638">
    <property type="entry name" value="DUF4336"/>
</dbReference>
<accession>A0ABV7HC48</accession>